<evidence type="ECO:0000256" key="1">
    <source>
        <dbReference type="SAM" id="Phobius"/>
    </source>
</evidence>
<keyword evidence="1" id="KW-0812">Transmembrane</keyword>
<evidence type="ECO:0000313" key="2">
    <source>
        <dbReference type="EMBL" id="MBX44980.1"/>
    </source>
</evidence>
<protein>
    <submittedName>
        <fullName evidence="2">Uncharacterized protein</fullName>
    </submittedName>
</protein>
<reference evidence="2" key="1">
    <citation type="submission" date="2018-02" db="EMBL/GenBank/DDBJ databases">
        <title>Rhizophora mucronata_Transcriptome.</title>
        <authorList>
            <person name="Meera S.P."/>
            <person name="Sreeshan A."/>
            <person name="Augustine A."/>
        </authorList>
    </citation>
    <scope>NUCLEOTIDE SEQUENCE</scope>
    <source>
        <tissue evidence="2">Leaf</tissue>
    </source>
</reference>
<keyword evidence="1" id="KW-1133">Transmembrane helix</keyword>
<keyword evidence="1" id="KW-0472">Membrane</keyword>
<sequence>MMKLELVHSYPYLIFSLFCHALISMYCFVARFTGRAQLTSFFFFPWLLDLILSHCKYIL</sequence>
<organism evidence="2">
    <name type="scientific">Rhizophora mucronata</name>
    <name type="common">Asiatic mangrove</name>
    <dbReference type="NCBI Taxonomy" id="61149"/>
    <lineage>
        <taxon>Eukaryota</taxon>
        <taxon>Viridiplantae</taxon>
        <taxon>Streptophyta</taxon>
        <taxon>Embryophyta</taxon>
        <taxon>Tracheophyta</taxon>
        <taxon>Spermatophyta</taxon>
        <taxon>Magnoliopsida</taxon>
        <taxon>eudicotyledons</taxon>
        <taxon>Gunneridae</taxon>
        <taxon>Pentapetalae</taxon>
        <taxon>rosids</taxon>
        <taxon>fabids</taxon>
        <taxon>Malpighiales</taxon>
        <taxon>Rhizophoraceae</taxon>
        <taxon>Rhizophora</taxon>
    </lineage>
</organism>
<dbReference type="EMBL" id="GGEC01064496">
    <property type="protein sequence ID" value="MBX44980.1"/>
    <property type="molecule type" value="Transcribed_RNA"/>
</dbReference>
<dbReference type="AlphaFoldDB" id="A0A2P2NRE0"/>
<name>A0A2P2NRE0_RHIMU</name>
<feature type="transmembrane region" description="Helical" evidence="1">
    <location>
        <begin position="12"/>
        <end position="32"/>
    </location>
</feature>
<accession>A0A2P2NRE0</accession>
<proteinExistence type="predicted"/>